<dbReference type="Gene3D" id="1.10.1410.10">
    <property type="match status" value="1"/>
</dbReference>
<evidence type="ECO:0000313" key="9">
    <source>
        <dbReference type="Proteomes" id="UP000076837"/>
    </source>
</evidence>
<dbReference type="GO" id="GO:0031123">
    <property type="term" value="P:RNA 3'-end processing"/>
    <property type="evidence" value="ECO:0007669"/>
    <property type="project" value="TreeGrafter"/>
</dbReference>
<dbReference type="CDD" id="cd05402">
    <property type="entry name" value="NT_PAP_TUTase"/>
    <property type="match status" value="1"/>
</dbReference>
<proteinExistence type="inferred from homology"/>
<feature type="region of interest" description="Disordered" evidence="5">
    <location>
        <begin position="1"/>
        <end position="197"/>
    </location>
</feature>
<dbReference type="PANTHER" id="PTHR23092">
    <property type="entry name" value="POLY(A) RNA POLYMERASE"/>
    <property type="match status" value="1"/>
</dbReference>
<dbReference type="GO" id="GO:0010605">
    <property type="term" value="P:negative regulation of macromolecule metabolic process"/>
    <property type="evidence" value="ECO:0007669"/>
    <property type="project" value="UniProtKB-ARBA"/>
</dbReference>
<dbReference type="Gene3D" id="3.30.460.10">
    <property type="entry name" value="Beta Polymerase, domain 2"/>
    <property type="match status" value="1"/>
</dbReference>
<dbReference type="GO" id="GO:0046872">
    <property type="term" value="F:metal ion binding"/>
    <property type="evidence" value="ECO:0007669"/>
    <property type="project" value="UniProtKB-KW"/>
</dbReference>
<keyword evidence="8" id="KW-0808">Transferase</keyword>
<dbReference type="EC" id="2.7.7.19" evidence="2"/>
<comment type="caution">
    <text evidence="8">The sequence shown here is derived from an EMBL/GenBank/DDBJ whole genome shotgun (WGS) entry which is preliminary data.</text>
</comment>
<dbReference type="GO" id="GO:0031499">
    <property type="term" value="C:TRAMP complex"/>
    <property type="evidence" value="ECO:0007669"/>
    <property type="project" value="TreeGrafter"/>
</dbReference>
<sequence>MGDSYRPGGGGGRSLADRMTFTSGGGDNYRPGGPQQGRSNSEFTFSSNHDGPRFPPSGPANAGPPARRRNNRGGGQHGQRDSRRGDSNGFRGRGGGRGGYRKPQAHERALLTVQDRGSPERTLGVADGSHKFMNVDDMLEDEEDGEAVNDAEEASVDGENGVHKIARTANGRADGDSVPKWSNPEIYSALPPPEELRPGKKIDFVQLIRKAKNEAAEKADGNNAVAANDDFISFGDDNGSTQTADAQTVDDEEPKRNKRPQDGGFVQGPLNDLDYVDSLVNNGPQNKRSHQAADLYEQPQQSKSKRKRGEVENVRGVVQEWMGTARCDTAPWLDPRHSYAHLVNDPLKWLHNEILDFYDFVAPQPYEHDVRHRLVQRVQQALGTQRFPQDTGRILCFGSFPAGLYLPTADMDLVYTSDSFYQGGPAAMDFSNKSIVNSTLRKAARRLENVRIATNVLCITKAKVPIIKFVDRLTNINVDISFENLSGVQAQATFQQWKHDYPDMIYMVALLKQFLVMRGMNEVHTGGIGGFSIICLVISYFQHSKKPENLGDCFLGFLNYYGNEFDLRTQRIQMHPPAIIQKNGYDVDGRAERPDGLSIQDPNRPENNISGGSHKAWEVFRAFGSAYRVLKDRIDSRSPSRSILECLLGGNYETYIMQRRHMQTLK</sequence>
<evidence type="ECO:0000256" key="5">
    <source>
        <dbReference type="SAM" id="MobiDB-lite"/>
    </source>
</evidence>
<gene>
    <name evidence="8" type="ORF">ST47_g1703</name>
</gene>
<evidence type="ECO:0000313" key="8">
    <source>
        <dbReference type="EMBL" id="KZM27182.1"/>
    </source>
</evidence>
<evidence type="ECO:0000256" key="1">
    <source>
        <dbReference type="ARBA" id="ARBA00008593"/>
    </source>
</evidence>
<dbReference type="SUPFAM" id="SSF81301">
    <property type="entry name" value="Nucleotidyltransferase"/>
    <property type="match status" value="1"/>
</dbReference>
<evidence type="ECO:0000256" key="4">
    <source>
        <dbReference type="ARBA" id="ARBA00022842"/>
    </source>
</evidence>
<dbReference type="GO" id="GO:1990817">
    <property type="term" value="F:poly(A) RNA polymerase activity"/>
    <property type="evidence" value="ECO:0007669"/>
    <property type="project" value="UniProtKB-EC"/>
</dbReference>
<dbReference type="AlphaFoldDB" id="A0A163KQW4"/>
<feature type="compositionally biased region" description="Acidic residues" evidence="5">
    <location>
        <begin position="137"/>
        <end position="156"/>
    </location>
</feature>
<accession>A0A163KQW4</accession>
<dbReference type="GO" id="GO:0005730">
    <property type="term" value="C:nucleolus"/>
    <property type="evidence" value="ECO:0007669"/>
    <property type="project" value="TreeGrafter"/>
</dbReference>
<evidence type="ECO:0000259" key="6">
    <source>
        <dbReference type="Pfam" id="PF03828"/>
    </source>
</evidence>
<evidence type="ECO:0000256" key="2">
    <source>
        <dbReference type="ARBA" id="ARBA00012388"/>
    </source>
</evidence>
<organism evidence="8 9">
    <name type="scientific">Didymella rabiei</name>
    <name type="common">Chickpea ascochyta blight fungus</name>
    <name type="synonym">Mycosphaerella rabiei</name>
    <dbReference type="NCBI Taxonomy" id="5454"/>
    <lineage>
        <taxon>Eukaryota</taxon>
        <taxon>Fungi</taxon>
        <taxon>Dikarya</taxon>
        <taxon>Ascomycota</taxon>
        <taxon>Pezizomycotina</taxon>
        <taxon>Dothideomycetes</taxon>
        <taxon>Pleosporomycetidae</taxon>
        <taxon>Pleosporales</taxon>
        <taxon>Pleosporineae</taxon>
        <taxon>Didymellaceae</taxon>
        <taxon>Ascochyta</taxon>
    </lineage>
</organism>
<comment type="similarity">
    <text evidence="1">Belongs to the DNA polymerase type-B-like family.</text>
</comment>
<dbReference type="InterPro" id="IPR002058">
    <property type="entry name" value="PAP_assoc"/>
</dbReference>
<dbReference type="EMBL" id="JYNV01000077">
    <property type="protein sequence ID" value="KZM27182.1"/>
    <property type="molecule type" value="Genomic_DNA"/>
</dbReference>
<keyword evidence="4" id="KW-0460">Magnesium</keyword>
<dbReference type="GO" id="GO:0003729">
    <property type="term" value="F:mRNA binding"/>
    <property type="evidence" value="ECO:0007669"/>
    <property type="project" value="TreeGrafter"/>
</dbReference>
<dbReference type="Pfam" id="PF03828">
    <property type="entry name" value="PAP_assoc"/>
    <property type="match status" value="1"/>
</dbReference>
<reference evidence="8 9" key="1">
    <citation type="journal article" date="2016" name="Sci. Rep.">
        <title>Draft genome sequencing and secretome analysis of fungal phytopathogen Ascochyta rabiei provides insight into the necrotrophic effector repertoire.</title>
        <authorList>
            <person name="Verma S."/>
            <person name="Gazara R.K."/>
            <person name="Nizam S."/>
            <person name="Parween S."/>
            <person name="Chattopadhyay D."/>
            <person name="Verma P.K."/>
        </authorList>
    </citation>
    <scope>NUCLEOTIDE SEQUENCE [LARGE SCALE GENOMIC DNA]</scope>
    <source>
        <strain evidence="8 9">ArDII</strain>
    </source>
</reference>
<feature type="domain" description="Poly(A) RNA polymerase mitochondrial-like central palm" evidence="7">
    <location>
        <begin position="350"/>
        <end position="497"/>
    </location>
</feature>
<dbReference type="InterPro" id="IPR054708">
    <property type="entry name" value="MTPAP-like_central"/>
</dbReference>
<dbReference type="InterPro" id="IPR045862">
    <property type="entry name" value="Trf4-like"/>
</dbReference>
<dbReference type="Proteomes" id="UP000076837">
    <property type="component" value="Unassembled WGS sequence"/>
</dbReference>
<dbReference type="STRING" id="5454.A0A163KQW4"/>
<feature type="region of interest" description="Disordered" evidence="5">
    <location>
        <begin position="230"/>
        <end position="311"/>
    </location>
</feature>
<feature type="compositionally biased region" description="Polar residues" evidence="5">
    <location>
        <begin position="36"/>
        <end position="49"/>
    </location>
</feature>
<feature type="domain" description="PAP-associated" evidence="6">
    <location>
        <begin position="549"/>
        <end position="607"/>
    </location>
</feature>
<dbReference type="PANTHER" id="PTHR23092:SF15">
    <property type="entry name" value="INACTIVE NON-CANONICAL POLY(A) RNA POLYMERASE PROTEIN TRF4-2-RELATED"/>
    <property type="match status" value="1"/>
</dbReference>
<keyword evidence="9" id="KW-1185">Reference proteome</keyword>
<keyword evidence="3" id="KW-0479">Metal-binding</keyword>
<evidence type="ECO:0000259" key="7">
    <source>
        <dbReference type="Pfam" id="PF22600"/>
    </source>
</evidence>
<dbReference type="SUPFAM" id="SSF81631">
    <property type="entry name" value="PAP/OAS1 substrate-binding domain"/>
    <property type="match status" value="1"/>
</dbReference>
<evidence type="ECO:0000256" key="3">
    <source>
        <dbReference type="ARBA" id="ARBA00022723"/>
    </source>
</evidence>
<dbReference type="GO" id="GO:0043634">
    <property type="term" value="P:polyadenylation-dependent ncRNA catabolic process"/>
    <property type="evidence" value="ECO:0007669"/>
    <property type="project" value="TreeGrafter"/>
</dbReference>
<dbReference type="Pfam" id="PF22600">
    <property type="entry name" value="MTPAP-like_central"/>
    <property type="match status" value="1"/>
</dbReference>
<dbReference type="InterPro" id="IPR043519">
    <property type="entry name" value="NT_sf"/>
</dbReference>
<protein>
    <recommendedName>
        <fullName evidence="2">polynucleotide adenylyltransferase</fullName>
        <ecNumber evidence="2">2.7.7.19</ecNumber>
    </recommendedName>
</protein>
<name>A0A163KQW4_DIDRA</name>
<dbReference type="OrthoDB" id="273917at2759"/>